<dbReference type="PANTHER" id="PTHR46112">
    <property type="entry name" value="AMINOPEPTIDASE"/>
    <property type="match status" value="1"/>
</dbReference>
<dbReference type="InterPro" id="IPR029149">
    <property type="entry name" value="Creatin/AminoP/Spt16_N"/>
</dbReference>
<reference evidence="2" key="1">
    <citation type="submission" date="2018-05" db="EMBL/GenBank/DDBJ databases">
        <authorList>
            <person name="Lanie J.A."/>
            <person name="Ng W.-L."/>
            <person name="Kazmierczak K.M."/>
            <person name="Andrzejewski T.M."/>
            <person name="Davidsen T.M."/>
            <person name="Wayne K.J."/>
            <person name="Tettelin H."/>
            <person name="Glass J.I."/>
            <person name="Rusch D."/>
            <person name="Podicherti R."/>
            <person name="Tsui H.-C.T."/>
            <person name="Winkler M.E."/>
        </authorList>
    </citation>
    <scope>NUCLEOTIDE SEQUENCE</scope>
</reference>
<dbReference type="AlphaFoldDB" id="A0A382JW51"/>
<proteinExistence type="predicted"/>
<dbReference type="PANTHER" id="PTHR46112:SF2">
    <property type="entry name" value="XAA-PRO AMINOPEPTIDASE P-RELATED"/>
    <property type="match status" value="1"/>
</dbReference>
<organism evidence="2">
    <name type="scientific">marine metagenome</name>
    <dbReference type="NCBI Taxonomy" id="408172"/>
    <lineage>
        <taxon>unclassified sequences</taxon>
        <taxon>metagenomes</taxon>
        <taxon>ecological metagenomes</taxon>
    </lineage>
</organism>
<accession>A0A382JW51</accession>
<feature type="non-terminal residue" evidence="2">
    <location>
        <position position="323"/>
    </location>
</feature>
<dbReference type="EMBL" id="UINC01076697">
    <property type="protein sequence ID" value="SVC16108.1"/>
    <property type="molecule type" value="Genomic_DNA"/>
</dbReference>
<dbReference type="InterPro" id="IPR050659">
    <property type="entry name" value="Peptidase_M24B"/>
</dbReference>
<dbReference type="InterPro" id="IPR036005">
    <property type="entry name" value="Creatinase/aminopeptidase-like"/>
</dbReference>
<sequence length="323" mass="36024">MNKYQPSNIDVRWQQDLEHMGFAREHLGLTLGNCEKLPDMARVATYRYERIQEQIVRNQCAGALLFSPMNVRYATETLYAPITNMHSPTRSVFVPNSGSAILYDLATPGLDSLPDFIGELRDAPITAYFIAGDSYAERSRRWAKEIADLVRSHGDGCRRIAIDISEPEFIMALHSEGLEIVNAERIVERAAAIKSDDELLCIATSVSVAERGLTKIREHLQAGITEQALWAHLPYENATNGGGWFEYAILASGDRTNPWGRECSDKTIKAGELVSVDTGMIGPFGYGADISRTFHCKPIVPSPEQKRLYQTAIENLSFNIELI</sequence>
<name>A0A382JW51_9ZZZZ</name>
<feature type="domain" description="Peptidase M24" evidence="1">
    <location>
        <begin position="202"/>
        <end position="314"/>
    </location>
</feature>
<dbReference type="CDD" id="cd01066">
    <property type="entry name" value="APP_MetAP"/>
    <property type="match status" value="1"/>
</dbReference>
<evidence type="ECO:0000313" key="2">
    <source>
        <dbReference type="EMBL" id="SVC16108.1"/>
    </source>
</evidence>
<dbReference type="Pfam" id="PF00557">
    <property type="entry name" value="Peptidase_M24"/>
    <property type="match status" value="1"/>
</dbReference>
<evidence type="ECO:0000259" key="1">
    <source>
        <dbReference type="Pfam" id="PF00557"/>
    </source>
</evidence>
<dbReference type="Gene3D" id="3.40.350.10">
    <property type="entry name" value="Creatinase/prolidase N-terminal domain"/>
    <property type="match status" value="1"/>
</dbReference>
<dbReference type="SUPFAM" id="SSF53092">
    <property type="entry name" value="Creatinase/prolidase N-terminal domain"/>
    <property type="match status" value="1"/>
</dbReference>
<protein>
    <recommendedName>
        <fullName evidence="1">Peptidase M24 domain-containing protein</fullName>
    </recommendedName>
</protein>
<dbReference type="SUPFAM" id="SSF55920">
    <property type="entry name" value="Creatinase/aminopeptidase"/>
    <property type="match status" value="1"/>
</dbReference>
<dbReference type="InterPro" id="IPR000994">
    <property type="entry name" value="Pept_M24"/>
</dbReference>
<dbReference type="Gene3D" id="3.90.230.10">
    <property type="entry name" value="Creatinase/methionine aminopeptidase superfamily"/>
    <property type="match status" value="1"/>
</dbReference>
<gene>
    <name evidence="2" type="ORF">METZ01_LOCUS268962</name>
</gene>